<gene>
    <name evidence="1" type="ORF">POCTA_138.1.T0380132</name>
</gene>
<dbReference type="EMBL" id="CAJJDP010000038">
    <property type="protein sequence ID" value="CAD8160359.1"/>
    <property type="molecule type" value="Genomic_DNA"/>
</dbReference>
<comment type="caution">
    <text evidence="1">The sequence shown here is derived from an EMBL/GenBank/DDBJ whole genome shotgun (WGS) entry which is preliminary data.</text>
</comment>
<accession>A0A8S1U9P6</accession>
<keyword evidence="2" id="KW-1185">Reference proteome</keyword>
<sequence length="137" mass="16554">MQIREFSFCNLSIRMKNIIQNSYQIIFYQSYNFDSYIIQHIHAFDSKIKITIFFGIFNLQFQQFLNYIVVLQFDIYKYKKQLNLFYILDYYQVLSKGLLGSGEEVGSGFQLQNLMWNKFLDLSKLIIFMMNDLKKLK</sequence>
<protein>
    <submittedName>
        <fullName evidence="1">Uncharacterized protein</fullName>
    </submittedName>
</protein>
<evidence type="ECO:0000313" key="2">
    <source>
        <dbReference type="Proteomes" id="UP000683925"/>
    </source>
</evidence>
<dbReference type="AlphaFoldDB" id="A0A8S1U9P6"/>
<name>A0A8S1U9P6_PAROT</name>
<proteinExistence type="predicted"/>
<organism evidence="1 2">
    <name type="scientific">Paramecium octaurelia</name>
    <dbReference type="NCBI Taxonomy" id="43137"/>
    <lineage>
        <taxon>Eukaryota</taxon>
        <taxon>Sar</taxon>
        <taxon>Alveolata</taxon>
        <taxon>Ciliophora</taxon>
        <taxon>Intramacronucleata</taxon>
        <taxon>Oligohymenophorea</taxon>
        <taxon>Peniculida</taxon>
        <taxon>Parameciidae</taxon>
        <taxon>Paramecium</taxon>
    </lineage>
</organism>
<reference evidence="1" key="1">
    <citation type="submission" date="2021-01" db="EMBL/GenBank/DDBJ databases">
        <authorList>
            <consortium name="Genoscope - CEA"/>
            <person name="William W."/>
        </authorList>
    </citation>
    <scope>NUCLEOTIDE SEQUENCE</scope>
</reference>
<dbReference type="Proteomes" id="UP000683925">
    <property type="component" value="Unassembled WGS sequence"/>
</dbReference>
<evidence type="ECO:0000313" key="1">
    <source>
        <dbReference type="EMBL" id="CAD8160359.1"/>
    </source>
</evidence>